<keyword evidence="8 14" id="KW-0808">Transferase</keyword>
<evidence type="ECO:0000256" key="14">
    <source>
        <dbReference type="HAMAP-Rule" id="MF_00136"/>
    </source>
</evidence>
<evidence type="ECO:0000256" key="8">
    <source>
        <dbReference type="ARBA" id="ARBA00022679"/>
    </source>
</evidence>
<dbReference type="NCBIfam" id="NF003364">
    <property type="entry name" value="PRK04439.1-3"/>
    <property type="match status" value="1"/>
</dbReference>
<comment type="cofactor">
    <cofactor evidence="1 14">
        <name>Mg(2+)</name>
        <dbReference type="ChEBI" id="CHEBI:18420"/>
    </cofactor>
</comment>
<dbReference type="PANTHER" id="PTHR36697:SF1">
    <property type="entry name" value="S-ADENOSYLMETHIONINE SYNTHASE"/>
    <property type="match status" value="1"/>
</dbReference>
<evidence type="ECO:0000256" key="3">
    <source>
        <dbReference type="ARBA" id="ARBA00005224"/>
    </source>
</evidence>
<comment type="function">
    <text evidence="2 14">Catalyzes the formation of S-adenosylmethionine from methionine and ATP.</text>
</comment>
<dbReference type="AlphaFoldDB" id="A0A1H3WEN5"/>
<dbReference type="RefSeq" id="WP_092631634.1">
    <property type="nucleotide sequence ID" value="NZ_FNQT01000001.1"/>
</dbReference>
<name>A0A1H3WEN5_9EURY</name>
<comment type="pathway">
    <text evidence="3 14">Amino-acid biosynthesis; S-adenosyl-L-methionine biosynthesis; S-adenosyl-L-methionine from L-methionine: step 1/1.</text>
</comment>
<dbReference type="Pfam" id="PF01941">
    <property type="entry name" value="AdoMet_Synthase"/>
    <property type="match status" value="1"/>
</dbReference>
<comment type="similarity">
    <text evidence="4 14">Belongs to the AdoMet synthase 2 family.</text>
</comment>
<evidence type="ECO:0000313" key="17">
    <source>
        <dbReference type="Proteomes" id="UP000236755"/>
    </source>
</evidence>
<evidence type="ECO:0000256" key="13">
    <source>
        <dbReference type="ARBA" id="ARBA00048344"/>
    </source>
</evidence>
<keyword evidence="11 14" id="KW-0460">Magnesium</keyword>
<evidence type="ECO:0000256" key="7">
    <source>
        <dbReference type="ARBA" id="ARBA00022563"/>
    </source>
</evidence>
<evidence type="ECO:0000256" key="6">
    <source>
        <dbReference type="ARBA" id="ARBA00020319"/>
    </source>
</evidence>
<keyword evidence="10 14" id="KW-0067">ATP-binding</keyword>
<dbReference type="InterPro" id="IPR042544">
    <property type="entry name" value="AdoMet_synthase_3"/>
</dbReference>
<evidence type="ECO:0000256" key="12">
    <source>
        <dbReference type="ARBA" id="ARBA00032151"/>
    </source>
</evidence>
<evidence type="ECO:0000256" key="15">
    <source>
        <dbReference type="SAM" id="MobiDB-lite"/>
    </source>
</evidence>
<dbReference type="Gene3D" id="3.30.300.280">
    <property type="entry name" value="S-adenosylmethionine synthetase, C-terminal domain"/>
    <property type="match status" value="1"/>
</dbReference>
<dbReference type="GO" id="GO:0006556">
    <property type="term" value="P:S-adenosylmethionine biosynthetic process"/>
    <property type="evidence" value="ECO:0007669"/>
    <property type="project" value="UniProtKB-UniRule"/>
</dbReference>
<comment type="catalytic activity">
    <reaction evidence="13 14">
        <text>L-methionine + ATP + H2O = S-adenosyl-L-methionine + phosphate + diphosphate</text>
        <dbReference type="Rhea" id="RHEA:21080"/>
        <dbReference type="ChEBI" id="CHEBI:15377"/>
        <dbReference type="ChEBI" id="CHEBI:30616"/>
        <dbReference type="ChEBI" id="CHEBI:33019"/>
        <dbReference type="ChEBI" id="CHEBI:43474"/>
        <dbReference type="ChEBI" id="CHEBI:57844"/>
        <dbReference type="ChEBI" id="CHEBI:59789"/>
        <dbReference type="EC" id="2.5.1.6"/>
    </reaction>
</comment>
<evidence type="ECO:0000256" key="5">
    <source>
        <dbReference type="ARBA" id="ARBA00012828"/>
    </source>
</evidence>
<organism evidence="16 17">
    <name type="scientific">Haloplanus vescus</name>
    <dbReference type="NCBI Taxonomy" id="555874"/>
    <lineage>
        <taxon>Archaea</taxon>
        <taxon>Methanobacteriati</taxon>
        <taxon>Methanobacteriota</taxon>
        <taxon>Stenosarchaea group</taxon>
        <taxon>Halobacteria</taxon>
        <taxon>Halobacteriales</taxon>
        <taxon>Haloferacaceae</taxon>
        <taxon>Haloplanus</taxon>
    </lineage>
</organism>
<dbReference type="GO" id="GO:0004478">
    <property type="term" value="F:methionine adenosyltransferase activity"/>
    <property type="evidence" value="ECO:0007669"/>
    <property type="project" value="UniProtKB-UniRule"/>
</dbReference>
<dbReference type="STRING" id="555874.SAMN04488065_0759"/>
<dbReference type="GO" id="GO:0005524">
    <property type="term" value="F:ATP binding"/>
    <property type="evidence" value="ECO:0007669"/>
    <property type="project" value="UniProtKB-UniRule"/>
</dbReference>
<dbReference type="Gene3D" id="3.30.300.10">
    <property type="match status" value="1"/>
</dbReference>
<dbReference type="EMBL" id="FNQT01000001">
    <property type="protein sequence ID" value="SDZ84864.1"/>
    <property type="molecule type" value="Genomic_DNA"/>
</dbReference>
<evidence type="ECO:0000313" key="16">
    <source>
        <dbReference type="EMBL" id="SDZ84864.1"/>
    </source>
</evidence>
<sequence length="408" mass="43901">MSDRNIRIESVDRRAVEDQEVEIVERKGIGHPDSLCDGIAENVSRALSKLYLDRVDKVLHYNTDETQLAAGSATPAFGGGEVVEPIHVLIVGRATRHYVDEDGTEHTLPVDSVALSAARDYLAETVPELDFGTDVVVDVRLGEGSGDLQTVFGEEGAAVPMANDTSFGVGHAPLTETEQIVLEAEEHLNGPYAEDHPELGPDVKIMGKREGDHIDLTVAAAMVDRYLDDADDYHDAVASVREAVTDLAEASTDRTVGVEVNTADNPDKGKDGLYLTTTGTSAEQGDDGSVGRGNRANGLITPNRPMSMEATSGKNPVNHIGKIYNLLSTRIAEAVVEEVDGIRDFRVRLLSQIGRPIDRPHVADGFVVTDDSVTLADIEADVEAIVDRELAAVTDVTRDVIEGDIRTF</sequence>
<dbReference type="HAMAP" id="MF_00136">
    <property type="entry name" value="S_AdoMet_synth2"/>
    <property type="match status" value="1"/>
</dbReference>
<evidence type="ECO:0000256" key="2">
    <source>
        <dbReference type="ARBA" id="ARBA00003775"/>
    </source>
</evidence>
<evidence type="ECO:0000256" key="9">
    <source>
        <dbReference type="ARBA" id="ARBA00022741"/>
    </source>
</evidence>
<dbReference type="InterPro" id="IPR027790">
    <property type="entry name" value="AdoMet_synthase_2_family"/>
</dbReference>
<feature type="region of interest" description="Disordered" evidence="15">
    <location>
        <begin position="260"/>
        <end position="293"/>
    </location>
</feature>
<dbReference type="InterPro" id="IPR002795">
    <property type="entry name" value="S-AdoMet_synthetase_arc"/>
</dbReference>
<evidence type="ECO:0000256" key="4">
    <source>
        <dbReference type="ARBA" id="ARBA00009691"/>
    </source>
</evidence>
<keyword evidence="7 14" id="KW-0554">One-carbon metabolism</keyword>
<keyword evidence="9 14" id="KW-0547">Nucleotide-binding</keyword>
<gene>
    <name evidence="14" type="primary">mat</name>
    <name evidence="16" type="ORF">SAMN04488065_0759</name>
</gene>
<evidence type="ECO:0000256" key="1">
    <source>
        <dbReference type="ARBA" id="ARBA00001946"/>
    </source>
</evidence>
<dbReference type="OrthoDB" id="204488at2157"/>
<dbReference type="NCBIfam" id="NF003366">
    <property type="entry name" value="PRK04439.1-5"/>
    <property type="match status" value="1"/>
</dbReference>
<keyword evidence="17" id="KW-1185">Reference proteome</keyword>
<dbReference type="Proteomes" id="UP000236755">
    <property type="component" value="Unassembled WGS sequence"/>
</dbReference>
<evidence type="ECO:0000256" key="11">
    <source>
        <dbReference type="ARBA" id="ARBA00022842"/>
    </source>
</evidence>
<proteinExistence type="inferred from homology"/>
<accession>A0A1H3WEN5</accession>
<reference evidence="16 17" key="1">
    <citation type="submission" date="2016-10" db="EMBL/GenBank/DDBJ databases">
        <authorList>
            <person name="de Groot N.N."/>
        </authorList>
    </citation>
    <scope>NUCLEOTIDE SEQUENCE [LARGE SCALE GENOMIC DNA]</scope>
    <source>
        <strain evidence="16 17">CGMCC 1.8712</strain>
    </source>
</reference>
<protein>
    <recommendedName>
        <fullName evidence="6 14">S-adenosylmethionine synthase</fullName>
        <shortName evidence="14">AdoMet synthase</shortName>
        <ecNumber evidence="5 14">2.5.1.6</ecNumber>
    </recommendedName>
    <alternativeName>
        <fullName evidence="12 14">Methionine adenosyltransferase</fullName>
    </alternativeName>
</protein>
<feature type="binding site" evidence="14">
    <location>
        <begin position="142"/>
        <end position="147"/>
    </location>
    <ligand>
        <name>ATP</name>
        <dbReference type="ChEBI" id="CHEBI:30616"/>
    </ligand>
</feature>
<evidence type="ECO:0000256" key="10">
    <source>
        <dbReference type="ARBA" id="ARBA00022840"/>
    </source>
</evidence>
<dbReference type="PANTHER" id="PTHR36697">
    <property type="entry name" value="S-ADENOSYLMETHIONINE SYNTHASE"/>
    <property type="match status" value="1"/>
</dbReference>
<dbReference type="GO" id="GO:0000287">
    <property type="term" value="F:magnesium ion binding"/>
    <property type="evidence" value="ECO:0007669"/>
    <property type="project" value="UniProtKB-UniRule"/>
</dbReference>
<dbReference type="GO" id="GO:0006730">
    <property type="term" value="P:one-carbon metabolic process"/>
    <property type="evidence" value="ECO:0007669"/>
    <property type="project" value="UniProtKB-KW"/>
</dbReference>
<dbReference type="EC" id="2.5.1.6" evidence="5 14"/>
<dbReference type="UniPathway" id="UPA00315">
    <property type="reaction ID" value="UER00080"/>
</dbReference>